<dbReference type="EC" id="2.3.1.-" evidence="1"/>
<accession>A0ACD5AFJ1</accession>
<reference evidence="1" key="1">
    <citation type="journal article" date="2025" name="Int. J. Syst. Evol. Microbiol.">
        <title>Streptomyces citrinus sp. nov., with yellow diffusible pigment.</title>
        <authorList>
            <person name="He Y."/>
            <person name="Yang E."/>
            <person name="Xu J."/>
            <person name="Sun Y."/>
            <person name="Sun L."/>
        </authorList>
    </citation>
    <scope>NUCLEOTIDE SEQUENCE</scope>
    <source>
        <strain evidence="1">Q6</strain>
    </source>
</reference>
<proteinExistence type="predicted"/>
<dbReference type="EMBL" id="CP146022">
    <property type="protein sequence ID" value="WWQ65966.1"/>
    <property type="molecule type" value="Genomic_DNA"/>
</dbReference>
<keyword evidence="2" id="KW-1185">Reference proteome</keyword>
<evidence type="ECO:0000313" key="1">
    <source>
        <dbReference type="EMBL" id="WWQ65966.1"/>
    </source>
</evidence>
<evidence type="ECO:0000313" key="2">
    <source>
        <dbReference type="Proteomes" id="UP001432251"/>
    </source>
</evidence>
<gene>
    <name evidence="1" type="ORF">V2W30_23315</name>
</gene>
<keyword evidence="1" id="KW-0808">Transferase</keyword>
<name>A0ACD5AFJ1_9ACTN</name>
<organism evidence="1 2">
    <name type="scientific">Streptomyces citrinus</name>
    <dbReference type="NCBI Taxonomy" id="3118173"/>
    <lineage>
        <taxon>Bacteria</taxon>
        <taxon>Bacillati</taxon>
        <taxon>Actinomycetota</taxon>
        <taxon>Actinomycetes</taxon>
        <taxon>Kitasatosporales</taxon>
        <taxon>Streptomycetaceae</taxon>
        <taxon>Streptomyces</taxon>
    </lineage>
</organism>
<keyword evidence="1" id="KW-0012">Acyltransferase</keyword>
<sequence>MNTHTSGPVPEPVPVAASVAKAGPVEVTRVADGQWQAREGELLVGTADLAHRPGGRAFISVDAWTDEAFDRLARVVPAELPTPLHTVVDEADHALIARWGRAGFLPGRREGEYVVPTDPRITGLGSAPVPRGVTIVPFGEAEDAPLRALDRAIRDEIAAAGGWHTMPAEVVPLPDGVTVVDPAKYAVAVLDGRYVGMLRIAPVPRRPRIGVLAVRADVRRRGIGRALLAGALGALHAAGVPDAWAEAQESQHAAVSLLEGVGARRVGGNVELERR</sequence>
<dbReference type="Proteomes" id="UP001432251">
    <property type="component" value="Chromosome"/>
</dbReference>
<protein>
    <submittedName>
        <fullName evidence="1">GNAT family N-acetyltransferase</fullName>
        <ecNumber evidence="1">2.3.1.-</ecNumber>
    </submittedName>
</protein>